<reference evidence="2" key="3">
    <citation type="submission" date="2022-06" db="UniProtKB">
        <authorList>
            <consortium name="EnsemblPlants"/>
        </authorList>
    </citation>
    <scope>IDENTIFICATION</scope>
</reference>
<accession>A0A8R7R0H8</accession>
<feature type="transmembrane region" description="Helical" evidence="1">
    <location>
        <begin position="7"/>
        <end position="24"/>
    </location>
</feature>
<name>A0A8R7R0H8_TRIUA</name>
<keyword evidence="1" id="KW-0812">Transmembrane</keyword>
<keyword evidence="3" id="KW-1185">Reference proteome</keyword>
<feature type="transmembrane region" description="Helical" evidence="1">
    <location>
        <begin position="36"/>
        <end position="59"/>
    </location>
</feature>
<dbReference type="Proteomes" id="UP000015106">
    <property type="component" value="Chromosome 7"/>
</dbReference>
<dbReference type="EnsemblPlants" id="TuG1812G0700002816.01.T01">
    <property type="protein sequence ID" value="TuG1812G0700002816.01.T01.cds315516"/>
    <property type="gene ID" value="TuG1812G0700002816.01"/>
</dbReference>
<proteinExistence type="predicted"/>
<evidence type="ECO:0000313" key="2">
    <source>
        <dbReference type="EnsemblPlants" id="TuG1812G0700002816.01.T01.cds315516"/>
    </source>
</evidence>
<keyword evidence="1" id="KW-1133">Transmembrane helix</keyword>
<keyword evidence="1" id="KW-0472">Membrane</keyword>
<organism evidence="2 3">
    <name type="scientific">Triticum urartu</name>
    <name type="common">Red wild einkorn</name>
    <name type="synonym">Crithodium urartu</name>
    <dbReference type="NCBI Taxonomy" id="4572"/>
    <lineage>
        <taxon>Eukaryota</taxon>
        <taxon>Viridiplantae</taxon>
        <taxon>Streptophyta</taxon>
        <taxon>Embryophyta</taxon>
        <taxon>Tracheophyta</taxon>
        <taxon>Spermatophyta</taxon>
        <taxon>Magnoliopsida</taxon>
        <taxon>Liliopsida</taxon>
        <taxon>Poales</taxon>
        <taxon>Poaceae</taxon>
        <taxon>BOP clade</taxon>
        <taxon>Pooideae</taxon>
        <taxon>Triticodae</taxon>
        <taxon>Triticeae</taxon>
        <taxon>Triticinae</taxon>
        <taxon>Triticum</taxon>
    </lineage>
</organism>
<sequence length="69" mass="7993">MSKNFPLNFLAFLFCLEILLQALLKINVWSVLVCPYLFFCFGLSFSFVSNQCCTALRYISLDAMSIYPY</sequence>
<reference evidence="2" key="2">
    <citation type="submission" date="2018-03" db="EMBL/GenBank/DDBJ databases">
        <title>The Triticum urartu genome reveals the dynamic nature of wheat genome evolution.</title>
        <authorList>
            <person name="Ling H."/>
            <person name="Ma B."/>
            <person name="Shi X."/>
            <person name="Liu H."/>
            <person name="Dong L."/>
            <person name="Sun H."/>
            <person name="Cao Y."/>
            <person name="Gao Q."/>
            <person name="Zheng S."/>
            <person name="Li Y."/>
            <person name="Yu Y."/>
            <person name="Du H."/>
            <person name="Qi M."/>
            <person name="Li Y."/>
            <person name="Yu H."/>
            <person name="Cui Y."/>
            <person name="Wang N."/>
            <person name="Chen C."/>
            <person name="Wu H."/>
            <person name="Zhao Y."/>
            <person name="Zhang J."/>
            <person name="Li Y."/>
            <person name="Zhou W."/>
            <person name="Zhang B."/>
            <person name="Hu W."/>
            <person name="Eijk M."/>
            <person name="Tang J."/>
            <person name="Witsenboer H."/>
            <person name="Zhao S."/>
            <person name="Li Z."/>
            <person name="Zhang A."/>
            <person name="Wang D."/>
            <person name="Liang C."/>
        </authorList>
    </citation>
    <scope>NUCLEOTIDE SEQUENCE [LARGE SCALE GENOMIC DNA]</scope>
    <source>
        <strain evidence="2">cv. G1812</strain>
    </source>
</reference>
<dbReference type="AlphaFoldDB" id="A0A8R7R0H8"/>
<reference evidence="3" key="1">
    <citation type="journal article" date="2013" name="Nature">
        <title>Draft genome of the wheat A-genome progenitor Triticum urartu.</title>
        <authorList>
            <person name="Ling H.Q."/>
            <person name="Zhao S."/>
            <person name="Liu D."/>
            <person name="Wang J."/>
            <person name="Sun H."/>
            <person name="Zhang C."/>
            <person name="Fan H."/>
            <person name="Li D."/>
            <person name="Dong L."/>
            <person name="Tao Y."/>
            <person name="Gao C."/>
            <person name="Wu H."/>
            <person name="Li Y."/>
            <person name="Cui Y."/>
            <person name="Guo X."/>
            <person name="Zheng S."/>
            <person name="Wang B."/>
            <person name="Yu K."/>
            <person name="Liang Q."/>
            <person name="Yang W."/>
            <person name="Lou X."/>
            <person name="Chen J."/>
            <person name="Feng M."/>
            <person name="Jian J."/>
            <person name="Zhang X."/>
            <person name="Luo G."/>
            <person name="Jiang Y."/>
            <person name="Liu J."/>
            <person name="Wang Z."/>
            <person name="Sha Y."/>
            <person name="Zhang B."/>
            <person name="Wu H."/>
            <person name="Tang D."/>
            <person name="Shen Q."/>
            <person name="Xue P."/>
            <person name="Zou S."/>
            <person name="Wang X."/>
            <person name="Liu X."/>
            <person name="Wang F."/>
            <person name="Yang Y."/>
            <person name="An X."/>
            <person name="Dong Z."/>
            <person name="Zhang K."/>
            <person name="Zhang X."/>
            <person name="Luo M.C."/>
            <person name="Dvorak J."/>
            <person name="Tong Y."/>
            <person name="Wang J."/>
            <person name="Yang H."/>
            <person name="Li Z."/>
            <person name="Wang D."/>
            <person name="Zhang A."/>
            <person name="Wang J."/>
        </authorList>
    </citation>
    <scope>NUCLEOTIDE SEQUENCE</scope>
    <source>
        <strain evidence="3">cv. G1812</strain>
    </source>
</reference>
<evidence type="ECO:0000313" key="3">
    <source>
        <dbReference type="Proteomes" id="UP000015106"/>
    </source>
</evidence>
<protein>
    <submittedName>
        <fullName evidence="2">Uncharacterized protein</fullName>
    </submittedName>
</protein>
<evidence type="ECO:0000256" key="1">
    <source>
        <dbReference type="SAM" id="Phobius"/>
    </source>
</evidence>
<dbReference type="Gramene" id="TuG1812G0700002816.01.T01">
    <property type="protein sequence ID" value="TuG1812G0700002816.01.T01.cds315516"/>
    <property type="gene ID" value="TuG1812G0700002816.01"/>
</dbReference>